<dbReference type="Proteomes" id="UP000792374">
    <property type="component" value="Genome"/>
</dbReference>
<gene>
    <name evidence="1" type="ORF">CHREV_142</name>
</gene>
<evidence type="ECO:0000313" key="1">
    <source>
        <dbReference type="EMBL" id="CCU56044.1"/>
    </source>
</evidence>
<name>A0ABM9QKI7_9POXV</name>
<organism evidence="1 2">
    <name type="scientific">Choristoneura rosaceana entomopoxvirus 'L'</name>
    <dbReference type="NCBI Taxonomy" id="1293539"/>
    <lineage>
        <taxon>Viruses</taxon>
        <taxon>Varidnaviria</taxon>
        <taxon>Bamfordvirae</taxon>
        <taxon>Nucleocytoviricota</taxon>
        <taxon>Pokkesviricetes</taxon>
        <taxon>Chitovirales</taxon>
        <taxon>Poxviridae</taxon>
        <taxon>Entomopoxvirinae</taxon>
        <taxon>Betaentomopoxvirus</taxon>
        <taxon>Betaentomopoxvirus crosaceana</taxon>
        <taxon>Choristoneura rosaceana entomopoxvirus</taxon>
    </lineage>
</organism>
<keyword evidence="2" id="KW-1185">Reference proteome</keyword>
<sequence>MDTLYNICLKYFILKIKINYEYNIEDLYKYKYELNNILPKYIVNDIFSNLLNCCIYICELIENIPCFLCNNILYLDKIFKNKVCVYCNTIGLCYIHDDNICKYMYKIYIMDLYCMQCIPKI</sequence>
<protein>
    <submittedName>
        <fullName evidence="1">Uncharacterized protein</fullName>
    </submittedName>
</protein>
<evidence type="ECO:0000313" key="2">
    <source>
        <dbReference type="Proteomes" id="UP000792374"/>
    </source>
</evidence>
<reference evidence="1" key="1">
    <citation type="journal article" date="2013" name="J. Virol.">
        <title>New Insights into the Evolution of Entomopoxvirinae from the Complete Genome Sequences of Four Entomopoxviruses Infecting Adoxophyes honmai, Choristoneura biennis, Choristoneura rosaceana, and Mythimna separata.</title>
        <authorList>
            <person name="Theze J."/>
            <person name="Takatsuka J."/>
            <person name="Li Z."/>
            <person name="Gallais J."/>
            <person name="Doucet D."/>
            <person name="Arif B."/>
            <person name="Nakai M."/>
            <person name="Herniou E.A."/>
        </authorList>
    </citation>
    <scope>NUCLEOTIDE SEQUENCE</scope>
</reference>
<proteinExistence type="predicted"/>
<accession>A0ABM9QKI7</accession>
<dbReference type="GeneID" id="15613467"/>
<dbReference type="RefSeq" id="YP_008004546.1">
    <property type="nucleotide sequence ID" value="NC_021249.1"/>
</dbReference>
<dbReference type="EMBL" id="HF679133">
    <property type="protein sequence ID" value="CCU56044.1"/>
    <property type="molecule type" value="Genomic_DNA"/>
</dbReference>